<sequence>MARGDLTDAQWESIRRYVPVSPLGRLPRNLRKQIDGVNWRFRTGSPWRDVPERYGRWATVYDLHRRYCENGTWLAILLGILADAEEIGEIDWFVSVDSTTVRAHQHASGAAVCEQELQAAMDWLDAKANPANQKTNLPGQIEPLAAYSRVIPPNLKTTHAASSADAAGPGRAPRNSAAPEEG</sequence>
<accession>A0A941F0Z2</accession>
<comment type="caution">
    <text evidence="3">The sequence shown here is derived from an EMBL/GenBank/DDBJ whole genome shotgun (WGS) entry which is preliminary data.</text>
</comment>
<dbReference type="Proteomes" id="UP000675781">
    <property type="component" value="Unassembled WGS sequence"/>
</dbReference>
<dbReference type="Pfam" id="PF13340">
    <property type="entry name" value="DUF4096"/>
    <property type="match status" value="1"/>
</dbReference>
<organism evidence="3 4">
    <name type="scientific">Actinospica durhamensis</name>
    <dbReference type="NCBI Taxonomy" id="1508375"/>
    <lineage>
        <taxon>Bacteria</taxon>
        <taxon>Bacillati</taxon>
        <taxon>Actinomycetota</taxon>
        <taxon>Actinomycetes</taxon>
        <taxon>Catenulisporales</taxon>
        <taxon>Actinospicaceae</taxon>
        <taxon>Actinospica</taxon>
    </lineage>
</organism>
<dbReference type="EMBL" id="JAGSOG010000613">
    <property type="protein sequence ID" value="MBR7839769.1"/>
    <property type="molecule type" value="Genomic_DNA"/>
</dbReference>
<dbReference type="PANTHER" id="PTHR46637">
    <property type="entry name" value="TIS1421-TRANSPOSASE PROTEIN A"/>
    <property type="match status" value="1"/>
</dbReference>
<gene>
    <name evidence="3" type="ORF">KDL01_41380</name>
</gene>
<dbReference type="PANTHER" id="PTHR46637:SF1">
    <property type="entry name" value="BLL5188 PROTEIN"/>
    <property type="match status" value="1"/>
</dbReference>
<dbReference type="RefSeq" id="WP_212534183.1">
    <property type="nucleotide sequence ID" value="NZ_JAGSOG010000613.1"/>
</dbReference>
<dbReference type="InterPro" id="IPR025161">
    <property type="entry name" value="IS402-like_dom"/>
</dbReference>
<feature type="region of interest" description="Disordered" evidence="1">
    <location>
        <begin position="158"/>
        <end position="182"/>
    </location>
</feature>
<dbReference type="InterPro" id="IPR052909">
    <property type="entry name" value="Transposase_6_like"/>
</dbReference>
<evidence type="ECO:0000259" key="2">
    <source>
        <dbReference type="Pfam" id="PF13340"/>
    </source>
</evidence>
<keyword evidence="4" id="KW-1185">Reference proteome</keyword>
<evidence type="ECO:0000313" key="4">
    <source>
        <dbReference type="Proteomes" id="UP000675781"/>
    </source>
</evidence>
<proteinExistence type="predicted"/>
<reference evidence="3" key="1">
    <citation type="submission" date="2021-04" db="EMBL/GenBank/DDBJ databases">
        <title>Genome based classification of Actinospica acidithermotolerans sp. nov., an actinobacterium isolated from an Indonesian hot spring.</title>
        <authorList>
            <person name="Kusuma A.B."/>
            <person name="Putra K.E."/>
            <person name="Nafisah S."/>
            <person name="Loh J."/>
            <person name="Nouioui I."/>
            <person name="Goodfellow M."/>
        </authorList>
    </citation>
    <scope>NUCLEOTIDE SEQUENCE</scope>
    <source>
        <strain evidence="3">CSCA 57</strain>
    </source>
</reference>
<evidence type="ECO:0000256" key="1">
    <source>
        <dbReference type="SAM" id="MobiDB-lite"/>
    </source>
</evidence>
<name>A0A941F0Z2_9ACTN</name>
<protein>
    <submittedName>
        <fullName evidence="3">Transposase</fullName>
    </submittedName>
</protein>
<dbReference type="AlphaFoldDB" id="A0A941F0Z2"/>
<feature type="domain" description="Insertion element IS402-like" evidence="2">
    <location>
        <begin position="6"/>
        <end position="76"/>
    </location>
</feature>
<evidence type="ECO:0000313" key="3">
    <source>
        <dbReference type="EMBL" id="MBR7839769.1"/>
    </source>
</evidence>